<sequence length="42" mass="4980">MLAYAYVSVLDIDFTCKVTKINWKKKLFLLNFVRLQCVRIKG</sequence>
<dbReference type="EMBL" id="AMEP01000142">
    <property type="protein sequence ID" value="EKX97332.1"/>
    <property type="molecule type" value="Genomic_DNA"/>
</dbReference>
<accession>L1N1Y7</accession>
<gene>
    <name evidence="1" type="ORF">HMPREF9151_02253</name>
</gene>
<proteinExistence type="predicted"/>
<name>L1N1Y7_9BACT</name>
<dbReference type="Proteomes" id="UP000010433">
    <property type="component" value="Unassembled WGS sequence"/>
</dbReference>
<reference evidence="1 2" key="1">
    <citation type="submission" date="2012-05" db="EMBL/GenBank/DDBJ databases">
        <authorList>
            <person name="Weinstock G."/>
            <person name="Sodergren E."/>
            <person name="Lobos E.A."/>
            <person name="Fulton L."/>
            <person name="Fulton R."/>
            <person name="Courtney L."/>
            <person name="Fronick C."/>
            <person name="O'Laughlin M."/>
            <person name="Godfrey J."/>
            <person name="Wilson R.M."/>
            <person name="Miner T."/>
            <person name="Farmer C."/>
            <person name="Delehaunty K."/>
            <person name="Cordes M."/>
            <person name="Minx P."/>
            <person name="Tomlinson C."/>
            <person name="Chen J."/>
            <person name="Wollam A."/>
            <person name="Pepin K.H."/>
            <person name="Bhonagiri V."/>
            <person name="Zhang X."/>
            <person name="Suruliraj S."/>
            <person name="Warren W."/>
            <person name="Mitreva M."/>
            <person name="Mardis E.R."/>
            <person name="Wilson R.K."/>
        </authorList>
    </citation>
    <scope>NUCLEOTIDE SEQUENCE [LARGE SCALE GENOMIC DNA]</scope>
    <source>
        <strain evidence="1 2">F0055</strain>
    </source>
</reference>
<dbReference type="HOGENOM" id="CLU_3255963_0_0_10"/>
<dbReference type="STRING" id="1127699.HMPREF9151_02253"/>
<dbReference type="AlphaFoldDB" id="L1N1Y7"/>
<evidence type="ECO:0000313" key="1">
    <source>
        <dbReference type="EMBL" id="EKX97332.1"/>
    </source>
</evidence>
<comment type="caution">
    <text evidence="1">The sequence shown here is derived from an EMBL/GenBank/DDBJ whole genome shotgun (WGS) entry which is preliminary data.</text>
</comment>
<organism evidence="1 2">
    <name type="scientific">Hoylesella saccharolytica F0055</name>
    <dbReference type="NCBI Taxonomy" id="1127699"/>
    <lineage>
        <taxon>Bacteria</taxon>
        <taxon>Pseudomonadati</taxon>
        <taxon>Bacteroidota</taxon>
        <taxon>Bacteroidia</taxon>
        <taxon>Bacteroidales</taxon>
        <taxon>Prevotellaceae</taxon>
        <taxon>Hoylesella</taxon>
    </lineage>
</organism>
<protein>
    <submittedName>
        <fullName evidence="1">Uncharacterized protein</fullName>
    </submittedName>
</protein>
<keyword evidence="2" id="KW-1185">Reference proteome</keyword>
<evidence type="ECO:0000313" key="2">
    <source>
        <dbReference type="Proteomes" id="UP000010433"/>
    </source>
</evidence>